<comment type="similarity">
    <text evidence="3">Belongs to the Nudix hydrolase family.</text>
</comment>
<dbReference type="OrthoDB" id="1695362at2759"/>
<reference evidence="9" key="1">
    <citation type="submission" date="2025-05" db="UniProtKB">
        <authorList>
            <consortium name="RefSeq"/>
        </authorList>
    </citation>
    <scope>NUCLEOTIDE SEQUENCE [LARGE SCALE GENOMIC DNA]</scope>
    <source>
        <strain evidence="9">14028-0561.14</strain>
    </source>
</reference>
<dbReference type="PANTHER" id="PTHR12318">
    <property type="entry name" value="TESTOSTERONE-REGULATED PROTEIN RP2"/>
    <property type="match status" value="1"/>
</dbReference>
<evidence type="ECO:0000256" key="6">
    <source>
        <dbReference type="ARBA" id="ARBA00022842"/>
    </source>
</evidence>
<dbReference type="GeneID" id="108082667"/>
<proteinExistence type="inferred from homology"/>
<keyword evidence="5" id="KW-0378">Hydrolase</keyword>
<evidence type="ECO:0000256" key="5">
    <source>
        <dbReference type="ARBA" id="ARBA00022801"/>
    </source>
</evidence>
<dbReference type="SUPFAM" id="SSF55811">
    <property type="entry name" value="Nudix"/>
    <property type="match status" value="1"/>
</dbReference>
<comment type="cofactor">
    <cofactor evidence="2">
        <name>Mg(2+)</name>
        <dbReference type="ChEBI" id="CHEBI:18420"/>
    </cofactor>
</comment>
<evidence type="ECO:0000256" key="3">
    <source>
        <dbReference type="ARBA" id="ARBA00005582"/>
    </source>
</evidence>
<dbReference type="InterPro" id="IPR039121">
    <property type="entry name" value="NUDT19"/>
</dbReference>
<evidence type="ECO:0000256" key="1">
    <source>
        <dbReference type="ARBA" id="ARBA00001936"/>
    </source>
</evidence>
<name>A0A6P4JGC2_DROKI</name>
<evidence type="ECO:0000256" key="2">
    <source>
        <dbReference type="ARBA" id="ARBA00001946"/>
    </source>
</evidence>
<protein>
    <submittedName>
        <fullName evidence="10">Acyl-coenzyme A diphosphatase NUDT19</fullName>
    </submittedName>
</protein>
<dbReference type="Proteomes" id="UP001652661">
    <property type="component" value="Chromosome 2L"/>
</dbReference>
<dbReference type="PANTHER" id="PTHR12318:SF0">
    <property type="entry name" value="ACYL-COENZYME A DIPHOSPHATASE NUDT19"/>
    <property type="match status" value="1"/>
</dbReference>
<evidence type="ECO:0000313" key="9">
    <source>
        <dbReference type="Proteomes" id="UP001652661"/>
    </source>
</evidence>
<evidence type="ECO:0000256" key="7">
    <source>
        <dbReference type="ARBA" id="ARBA00023211"/>
    </source>
</evidence>
<evidence type="ECO:0000313" key="10">
    <source>
        <dbReference type="RefSeq" id="XP_017033653.1"/>
    </source>
</evidence>
<dbReference type="InterPro" id="IPR000086">
    <property type="entry name" value="NUDIX_hydrolase_dom"/>
</dbReference>
<dbReference type="GO" id="GO:0046872">
    <property type="term" value="F:metal ion binding"/>
    <property type="evidence" value="ECO:0007669"/>
    <property type="project" value="UniProtKB-KW"/>
</dbReference>
<dbReference type="Gene3D" id="3.90.79.10">
    <property type="entry name" value="Nucleoside Triphosphate Pyrophosphohydrolase"/>
    <property type="match status" value="1"/>
</dbReference>
<gene>
    <name evidence="10" type="primary">LOC108082667</name>
</gene>
<comment type="cofactor">
    <cofactor evidence="1">
        <name>Mn(2+)</name>
        <dbReference type="ChEBI" id="CHEBI:29035"/>
    </cofactor>
</comment>
<keyword evidence="9" id="KW-1185">Reference proteome</keyword>
<organism evidence="9 10">
    <name type="scientific">Drosophila kikkawai</name>
    <name type="common">Fruit fly</name>
    <dbReference type="NCBI Taxonomy" id="30033"/>
    <lineage>
        <taxon>Eukaryota</taxon>
        <taxon>Metazoa</taxon>
        <taxon>Ecdysozoa</taxon>
        <taxon>Arthropoda</taxon>
        <taxon>Hexapoda</taxon>
        <taxon>Insecta</taxon>
        <taxon>Pterygota</taxon>
        <taxon>Neoptera</taxon>
        <taxon>Endopterygota</taxon>
        <taxon>Diptera</taxon>
        <taxon>Brachycera</taxon>
        <taxon>Muscomorpha</taxon>
        <taxon>Ephydroidea</taxon>
        <taxon>Drosophilidae</taxon>
        <taxon>Drosophila</taxon>
        <taxon>Sophophora</taxon>
    </lineage>
</organism>
<reference evidence="10" key="2">
    <citation type="submission" date="2025-08" db="UniProtKB">
        <authorList>
            <consortium name="RefSeq"/>
        </authorList>
    </citation>
    <scope>IDENTIFICATION</scope>
    <source>
        <strain evidence="10">14028-0561.14</strain>
        <tissue evidence="10">Whole fly</tissue>
    </source>
</reference>
<sequence length="301" mass="34753">MVAPSQKSAYRPSASLILAAKDDSNKEYDYSLLLIKRAEGTSYTLNHCVFPGGVFDPRDDESPEWLRYFSSFGITAEQLKILTHDQQSPRPEFLSGGQHLSKDIALRLTALREAFEEVGILICVSRDSFNNWDSTAKGLPPRALLLDPISDRTEWQRRVHNDASQFLELCKHLNVIPNLWALHEWSVWRTAATANRKYDTVYYVTTLDNDAKEVSLLLEPHEVASAHWMSPKEAWSRSQDGTIWLPFMLLYDTARLMNLHRWQELADFSRHRSIWGGTMVQPVYYRSWRLHTNYHSVGVVE</sequence>
<dbReference type="PROSITE" id="PS51462">
    <property type="entry name" value="NUDIX"/>
    <property type="match status" value="1"/>
</dbReference>
<dbReference type="RefSeq" id="XP_017033653.1">
    <property type="nucleotide sequence ID" value="XM_017178164.1"/>
</dbReference>
<evidence type="ECO:0000259" key="8">
    <source>
        <dbReference type="PROSITE" id="PS51462"/>
    </source>
</evidence>
<keyword evidence="7" id="KW-0464">Manganese</keyword>
<evidence type="ECO:0000256" key="4">
    <source>
        <dbReference type="ARBA" id="ARBA00022723"/>
    </source>
</evidence>
<feature type="domain" description="Nudix hydrolase" evidence="8">
    <location>
        <begin position="9"/>
        <end position="251"/>
    </location>
</feature>
<keyword evidence="4" id="KW-0479">Metal-binding</keyword>
<dbReference type="InterPro" id="IPR015797">
    <property type="entry name" value="NUDIX_hydrolase-like_dom_sf"/>
</dbReference>
<accession>A0A6P4JGC2</accession>
<keyword evidence="6" id="KW-0460">Magnesium</keyword>
<dbReference type="GO" id="GO:0005739">
    <property type="term" value="C:mitochondrion"/>
    <property type="evidence" value="ECO:0007669"/>
    <property type="project" value="TreeGrafter"/>
</dbReference>
<dbReference type="GO" id="GO:0016818">
    <property type="term" value="F:hydrolase activity, acting on acid anhydrides, in phosphorus-containing anhydrides"/>
    <property type="evidence" value="ECO:0007669"/>
    <property type="project" value="InterPro"/>
</dbReference>
<dbReference type="AlphaFoldDB" id="A0A6P4JGC2"/>